<dbReference type="FunFam" id="2.60.40.10:FF:000751">
    <property type="entry name" value="Uncharacterized protein, isoform B"/>
    <property type="match status" value="1"/>
</dbReference>
<dbReference type="GO" id="GO:0031430">
    <property type="term" value="C:M band"/>
    <property type="evidence" value="ECO:0007669"/>
    <property type="project" value="UniProtKB-ARBA"/>
</dbReference>
<feature type="coiled-coil region" evidence="5">
    <location>
        <begin position="1005"/>
        <end position="1032"/>
    </location>
</feature>
<reference evidence="8" key="2">
    <citation type="submission" date="2020-05" db="UniProtKB">
        <authorList>
            <consortium name="EnsemblMetazoa"/>
        </authorList>
    </citation>
    <scope>IDENTIFICATION</scope>
    <source>
        <strain evidence="8">MINIMUS1</strain>
    </source>
</reference>
<feature type="compositionally biased region" description="Polar residues" evidence="6">
    <location>
        <begin position="3932"/>
        <end position="3944"/>
    </location>
</feature>
<feature type="domain" description="Ig-like" evidence="7">
    <location>
        <begin position="1870"/>
        <end position="1957"/>
    </location>
</feature>
<dbReference type="GO" id="GO:0004674">
    <property type="term" value="F:protein serine/threonine kinase activity"/>
    <property type="evidence" value="ECO:0007669"/>
    <property type="project" value="UniProtKB-KW"/>
</dbReference>
<dbReference type="FunFam" id="2.60.40.10:FF:000660">
    <property type="entry name" value="Uncharacterized protein, isoform B"/>
    <property type="match status" value="1"/>
</dbReference>
<feature type="compositionally biased region" description="Basic and acidic residues" evidence="6">
    <location>
        <begin position="3078"/>
        <end position="3090"/>
    </location>
</feature>
<comment type="subcellular location">
    <subcellularLocation>
        <location evidence="1">Cytoplasm</location>
        <location evidence="1">Myofibril</location>
    </subcellularLocation>
</comment>
<dbReference type="FunFam" id="2.60.40.10:FF:000632">
    <property type="entry name" value="Uncharacterized protein, isoform B"/>
    <property type="match status" value="1"/>
</dbReference>
<dbReference type="GO" id="GO:0045214">
    <property type="term" value="P:sarcomere organization"/>
    <property type="evidence" value="ECO:0007669"/>
    <property type="project" value="UniProtKB-ARBA"/>
</dbReference>
<feature type="region of interest" description="Disordered" evidence="6">
    <location>
        <begin position="3201"/>
        <end position="3293"/>
    </location>
</feature>
<feature type="compositionally biased region" description="Pro residues" evidence="6">
    <location>
        <begin position="2862"/>
        <end position="2871"/>
    </location>
</feature>
<dbReference type="FunFam" id="2.60.40.10:FF:000080">
    <property type="entry name" value="Myosin light chain kinase, smooth muscle"/>
    <property type="match status" value="1"/>
</dbReference>
<accession>A0A182WJ17</accession>
<feature type="domain" description="Ig-like" evidence="7">
    <location>
        <begin position="1638"/>
        <end position="1728"/>
    </location>
</feature>
<feature type="compositionally biased region" description="Pro residues" evidence="6">
    <location>
        <begin position="2906"/>
        <end position="2919"/>
    </location>
</feature>
<feature type="compositionally biased region" description="Low complexity" evidence="6">
    <location>
        <begin position="2934"/>
        <end position="2956"/>
    </location>
</feature>
<evidence type="ECO:0000256" key="6">
    <source>
        <dbReference type="SAM" id="MobiDB-lite"/>
    </source>
</evidence>
<feature type="compositionally biased region" description="Basic and acidic residues" evidence="6">
    <location>
        <begin position="2050"/>
        <end position="2060"/>
    </location>
</feature>
<feature type="region of interest" description="Disordered" evidence="6">
    <location>
        <begin position="3324"/>
        <end position="3490"/>
    </location>
</feature>
<evidence type="ECO:0000256" key="1">
    <source>
        <dbReference type="ARBA" id="ARBA00004657"/>
    </source>
</evidence>
<dbReference type="FunFam" id="2.60.40.10:FF:001215">
    <property type="entry name" value="Uncharacterized protein, isoform F"/>
    <property type="match status" value="1"/>
</dbReference>
<feature type="compositionally biased region" description="Pro residues" evidence="6">
    <location>
        <begin position="3327"/>
        <end position="3358"/>
    </location>
</feature>
<dbReference type="SUPFAM" id="SSF46966">
    <property type="entry name" value="Spectrin repeat"/>
    <property type="match status" value="3"/>
</dbReference>
<keyword evidence="5" id="KW-0175">Coiled coil</keyword>
<feature type="compositionally biased region" description="Low complexity" evidence="6">
    <location>
        <begin position="2467"/>
        <end position="2476"/>
    </location>
</feature>
<feature type="compositionally biased region" description="Low complexity" evidence="6">
    <location>
        <begin position="3647"/>
        <end position="3668"/>
    </location>
</feature>
<feature type="compositionally biased region" description="Basic and acidic residues" evidence="6">
    <location>
        <begin position="3569"/>
        <end position="3582"/>
    </location>
</feature>
<feature type="region of interest" description="Disordered" evidence="6">
    <location>
        <begin position="2651"/>
        <end position="2713"/>
    </location>
</feature>
<sequence length="4054" mass="451743">MNIKCSYTHSFHFVFSLQSGERLYIKVADLLPKFTFLGPSLDDALKLQNQHDELLRQIQNMPTPLEEFYRKIQEKIASNERPNPTLIEEMAASLNAVWHDIKQMLAERREIVVLNVAFFERLGEAYGKMSSLEVACNDTMIPIEIDAVREFLESFRDLRGDMLGAVATTLKAGQQMLDRLRVLSEIGTLDSRPNHIKLDAVQAIGQVEAWLEDLSNRRNQLEQAWISRKTQLEQCLTLAILAKQLEEIEQCLTRVRSQTLSSFTLGDSAEQASELLETYQNLKSEAALLRDKSLKITKTTEELLTSGCFAGDEACAKAYSVLNGCSEHLEEIDHRESLLGQSRDFFTRAGAVLKRLDQLEQEVAGAPVRPASPNDLPTHQKLLQDIRETIGGVLQMGYSLVDDVGRTKPEVAGVQNMIERIEQRKLHFERYCNEESERNVRTAQALNEFLERYGQLFAWLEEAREERLVHGSAIHRMGENLVEAKECLLLHHQFLNDLEVGDGKGLYYCHIYRIDHIIKGNAINNLLVRLTPSLEHLADEQRDDVQRKIDLIRQHWIALKNCVIERVDLLKLYIRFHQEAETLRNQFDAHAIQFTTFKDNPADHSLILAAIANIRQTLESLRPLGGQCLDQLRQIGDAYLQKTRAAQCVERTLAEFADRQSAVSNEWESWNSRRRTETTLKEIMAANMETMAVASKLEEQLYPIFSTALDNPSDLIEFIGRKRAQLQQDVKAAEADLTQRFDTIAQLELAGEPGTEQDIVGVKNNLNSIKTKLFALGADFGELSDATEHFLRSIMQCRDSIREYFGTKHVVTDPGSVDAIAEGYEQFKQTTMEHFRGLLQQSEQIIERVKALEPPGARELDTDKIITLLENLRTYFESQTESENCELKKQHSVLAFDRELNEVRSAMRAEYERLERGRGQYGESLSDAQRNRIAFEEHATALQDLERRIDAFISSGTELVRQYPETSPYIESETHKVRNEWTDLLRKLEEHRQLHSTAIEYFELITTIEDHYRTLNAELINANNKLTILNNVDVANDLVAQVDNTIRTHETRQLDALKKIANLSTQLYGSDKTVTLYTENTKLFQTFYKIKTEVYERSKELAEQQARRDEQQRQEQLQREQEQLQREQEQQRLEQLQREQQQEQQRLAQLQREQEQEQERLAQLQREQEQEQQRLEQLKREQEDEQQRLELLKREQEQEQQRLQQLKLEQEQEQQRLEQLKREQEQEQLRMEQLQREAELAMSKEREVTVEDVKITTTTSHSGLPHQQQSFDVQTIDEEQYLQEPQVPLVIQTVEEEVHEQIHEVVTTSSTLSTSQPEASLRVIQPLADVCVQEGQRVRLQCVVAGVPDPTIEWYKNGISVQGNPDYRTSFDPASGVCTLMIDETVTADSADILCRIANEAGIADTTARLLVTEAPPPPPKPAGTAPTFSMRLLDGGVAQEGQPFQYDCVVSGQPTPTVHWYKADQCIDGSADYRQTYDPASGVASLRIEQVYLEDQTHYTCRAVNDCGSDETSVFLTVKPLEPTEFPDFPEPLSNVMARVGQKIRLEAKVSGTPQPELMWTHDGKHFTNREVKFFYENGRAQLVIDEAFLKDAGVYTLTAKNIAGEKCCSCNVVVKGRLPNETSDSELASDMEPVKPAVQLPLRDVSVFEGKPVRLDCVIVGQPEPEVIWYHGERPVKESTDFQLLFQGDRCSLVIREAFLEDAGEYRVVAINSAGEASSQCSVLVTPLNTAEPAVRQPAERVLPAVGAPPRFERLLSDILADEGERVQFECAVSGDPRPTIRWYVNNREIPTDVTVSPRVHCVVREDGVVKLIIERVMPDDKGVYTVKAANVSGEAKCFSNLIVKTINAPEFEAVSTPAFLTESLVCPTFRELFADRVVRQHEPTKFECIVIGKPQPKIRWFFNDQPVQGHDFLVSTSGDRQVLTIPEVRPELTGKITCYAENEAGNAQCVAIVQLLEQLGAVGPTPMPELNLPMTESMQQVDTSGSSCVTLQKHVTTSSSSSYSSSSMATIQQNGVSHSHSEVHAESAKLDRSFHQEGDQAPQVAEASEHQRYDKVNDQPPTVQHEASSYVGVAPNLETIIANSGQISTGKPARRNMAPRFVTPFNGKIVDQGADVVIEGIVDGYPTPEVHVTKNDVELQPDGERIQVSYSLNKIVVELRNVSPLDAGRYTATASNAAGASTTTADLVVKKSIFPPVFGRRLQAQTARNGDRVVLDVEVSGTPEPTVTWFKDGASVQDALAPGSYALQQVGSCFKLIFEQITMADTGKYMVVATNAGGEAQSAADIAVLQCESAAQPAPQPAPQKHVSFVDMVQQQQPRSDEVFEGEVDGFSARQEYASEAQLHGPTTESTIVTETRRTTEATMRMEHKISFPDLPVRFSHRTQTPTVPTVTEGTSPIADPLAHQTMGTNTEHVATRSDATQTATVADVPITPTPAQHAPAPAQPPTTPSVRLPAQSESKRESSSISTSSSTTVVRDRPKSFEPLLQQQPPPANGDHTAQLVGAEVSLNLPPPPPQPPAGHGMQNYPPAVEGKRVDFLKPQPETIPTPPIGTMFQSEVDGSAAPKFPHPEPVPTAPKIAVTRPTAVYRPRPSSLPEARARSSSPRPSADAIAMERLWSTPKAFGTFGTRATAEEPVCQVYRQYRPPPTVFSSSSSFTKHTTTTTTTQQQQPPQQQPQQQHHYSTLPFARKQTKPHQEHNTAKARSDSIRSDFQPIYQQPAPAAPTQMYSSFSSTQQFQASSTLAQQQYSQSSMQYQPFKPSLAVEPPVRAPSPAPVPTFIPSQAAPPPTQSFPPKITPFKAAPAAPMYTPAPAPVSVPAPTAVQPLNVAGPAPSCTLTPIAGATPAFLGGPSYNQTPQPFKPLPPPTITPSSLGASMPPAAPQQAAYAPPQPQPQPQAYAPSAPEPTGPISLPPYQEPLSFSSQPSVEPLYPGQLGYQQPAQQPPQQYQQQVEQQQQLYQQQQMYQQQQQQQVYQQQQQQQVYQQQQQQQFYMEQQQQEEEVYKKKSVKETKKIFEESLLQQQAAYGELKAPRMVQGVRLPVAAPLPADFGYGAIAELGLEPGPQPTMGYAPKASSERKSSYYREQIEQSLLESMDKEPERVPAGGVKIIPPSPRKKSKPSPPAVGQSDTAGGAPAPLEQPAELQQGLGAKTKSPFTATESEYESDLDGTGARRQNGYLADTEEVVQKTAAVSFEQQQTIESFSSSSKVESHSSVVSELVQQQQSAQVEQQQQQVFQEVSQPPQAAEELVQPPLQQQEQQQSEEVIISSSETVQKETVEESKSNFLVNNDLPEDMQPVKVLPTEEPLPTLKHVPVPAAVQPVPEAAPAPEPVMVEPPQPLPQQPQPMQQPEPIAPTPVQQNGYPTPSPAQPFLSDYESDAAAPSLAGYKPVHPVFAPPKQEFASGPAAPPPSVFDPIDKIQANQINAPTDAPKIEKPKPISYVQQQQQQQQQYQSYQQQQTSSSFQQQSYQQQSYQQQQQQQQSFPPAVQSMPAQYYTSVTAQPVHNTIATETSNSLHMKEMTESSNRVVNMQQTKRVVSLEQQQQQQHQQSSVYMQKPGRFTPGEYRDSDGYDSDGTRIRPMWTPNPSDSDEPHYRSVRPNFQQSRSTSLPRQYERIQTPMEFDTLPVQMPTKIEMSGAGLESSQHQRSSSLSRQSTQIETTTTMTTETLKTQTLDRYASKRLATTPVPNTRDDMAVKAHRVAPINYIQKQADGMAQTFKTKAYHFNNEVMTDIKKTPIKPILKNAYGAPMVQSQPPQQMAAQPQATAAPPQVYREESRVSQYGTKHVDPDTGIIYFKYDFGYEFGIIFPGEGHRIVAGRAGGGNGRKHPRYTQNTAQFAAGDIEVPVQHERTSRAGSRVGTMSGPTPYGVRSASVPATEMHASARYGPVPFATHESAFHGGGSGRSTPSRGHSNRNSYCATPDPTAQGLNRSTTSTPNVKYQEEGVPTKTPLFVAPLKDIAVVSGQPARFECIVACDAAPSIRWTKDEAPIEEGYKFMPEYRNGVCRLSLPVAYEGDAGRYCCLAENHLGYAATCAELTVANSDWRANQ</sequence>
<dbReference type="PANTHER" id="PTHR47633">
    <property type="entry name" value="IMMUNOGLOBULIN"/>
    <property type="match status" value="1"/>
</dbReference>
<dbReference type="InterPro" id="IPR013098">
    <property type="entry name" value="Ig_I-set"/>
</dbReference>
<dbReference type="InterPro" id="IPR018159">
    <property type="entry name" value="Spectrin/alpha-actinin"/>
</dbReference>
<feature type="domain" description="Ig-like" evidence="7">
    <location>
        <begin position="2198"/>
        <end position="2290"/>
    </location>
</feature>
<feature type="coiled-coil region" evidence="5">
    <location>
        <begin position="265"/>
        <end position="292"/>
    </location>
</feature>
<feature type="region of interest" description="Disordered" evidence="6">
    <location>
        <begin position="3540"/>
        <end position="3615"/>
    </location>
</feature>
<dbReference type="FunFam" id="2.60.40.10:FF:000519">
    <property type="entry name" value="Muscle M-line assembly protein unc-89"/>
    <property type="match status" value="1"/>
</dbReference>
<organism evidence="8 9">
    <name type="scientific">Anopheles minimus</name>
    <dbReference type="NCBI Taxonomy" id="112268"/>
    <lineage>
        <taxon>Eukaryota</taxon>
        <taxon>Metazoa</taxon>
        <taxon>Ecdysozoa</taxon>
        <taxon>Arthropoda</taxon>
        <taxon>Hexapoda</taxon>
        <taxon>Insecta</taxon>
        <taxon>Pterygota</taxon>
        <taxon>Neoptera</taxon>
        <taxon>Endopterygota</taxon>
        <taxon>Diptera</taxon>
        <taxon>Nematocera</taxon>
        <taxon>Culicoidea</taxon>
        <taxon>Culicidae</taxon>
        <taxon>Anophelinae</taxon>
        <taxon>Anopheles</taxon>
    </lineage>
</organism>
<feature type="compositionally biased region" description="Low complexity" evidence="6">
    <location>
        <begin position="2434"/>
        <end position="2444"/>
    </location>
</feature>
<name>A0A182WJ17_9DIPT</name>
<feature type="compositionally biased region" description="Low complexity" evidence="6">
    <location>
        <begin position="2001"/>
        <end position="2010"/>
    </location>
</feature>
<dbReference type="InterPro" id="IPR013783">
    <property type="entry name" value="Ig-like_fold"/>
</dbReference>
<dbReference type="FunFam" id="2.60.40.10:FF:001151">
    <property type="entry name" value="Uncharacterized protein, isoform F"/>
    <property type="match status" value="1"/>
</dbReference>
<comment type="similarity">
    <text evidence="2">Belongs to the protein kinase superfamily. CAMK Ser/Thr protein kinase family.</text>
</comment>
<dbReference type="FunFam" id="2.60.40.10:FF:000849">
    <property type="entry name" value="Uncharacterized protein, isoform F"/>
    <property type="match status" value="1"/>
</dbReference>
<feature type="compositionally biased region" description="Low complexity" evidence="6">
    <location>
        <begin position="2591"/>
        <end position="2611"/>
    </location>
</feature>
<feature type="compositionally biased region" description="Polar residues" evidence="6">
    <location>
        <begin position="3604"/>
        <end position="3615"/>
    </location>
</feature>
<evidence type="ECO:0000256" key="2">
    <source>
        <dbReference type="ARBA" id="ARBA00006692"/>
    </source>
</evidence>
<dbReference type="InterPro" id="IPR036179">
    <property type="entry name" value="Ig-like_dom_sf"/>
</dbReference>
<dbReference type="Proteomes" id="UP000075920">
    <property type="component" value="Unassembled WGS sequence"/>
</dbReference>
<dbReference type="PROSITE" id="PS50835">
    <property type="entry name" value="IG_LIKE"/>
    <property type="match status" value="8"/>
</dbReference>
<dbReference type="InterPro" id="IPR003598">
    <property type="entry name" value="Ig_sub2"/>
</dbReference>
<evidence type="ECO:0000256" key="5">
    <source>
        <dbReference type="SAM" id="Coils"/>
    </source>
</evidence>
<dbReference type="CDD" id="cd00176">
    <property type="entry name" value="SPEC"/>
    <property type="match status" value="1"/>
</dbReference>
<feature type="compositionally biased region" description="Low complexity" evidence="6">
    <location>
        <begin position="2653"/>
        <end position="2682"/>
    </location>
</feature>
<evidence type="ECO:0000259" key="7">
    <source>
        <dbReference type="PROSITE" id="PS50835"/>
    </source>
</evidence>
<dbReference type="FunFam" id="1.20.58.60:FF:000397">
    <property type="entry name" value="AGAP007562-PA"/>
    <property type="match status" value="1"/>
</dbReference>
<evidence type="ECO:0000313" key="9">
    <source>
        <dbReference type="Proteomes" id="UP000075920"/>
    </source>
</evidence>
<evidence type="ECO:0000256" key="4">
    <source>
        <dbReference type="ARBA" id="ARBA00023319"/>
    </source>
</evidence>
<dbReference type="InterPro" id="IPR002017">
    <property type="entry name" value="Spectrin_repeat"/>
</dbReference>
<evidence type="ECO:0000313" key="8">
    <source>
        <dbReference type="EnsemblMetazoa" id="AMIN010371-PA"/>
    </source>
</evidence>
<reference evidence="9" key="1">
    <citation type="submission" date="2013-03" db="EMBL/GenBank/DDBJ databases">
        <title>The Genome Sequence of Anopheles minimus MINIMUS1.</title>
        <authorList>
            <consortium name="The Broad Institute Genomics Platform"/>
            <person name="Neafsey D.E."/>
            <person name="Walton C."/>
            <person name="Walker B."/>
            <person name="Young S.K."/>
            <person name="Zeng Q."/>
            <person name="Gargeya S."/>
            <person name="Fitzgerald M."/>
            <person name="Haas B."/>
            <person name="Abouelleil A."/>
            <person name="Allen A.W."/>
            <person name="Alvarado L."/>
            <person name="Arachchi H.M."/>
            <person name="Berlin A.M."/>
            <person name="Chapman S.B."/>
            <person name="Gainer-Dewar J."/>
            <person name="Goldberg J."/>
            <person name="Griggs A."/>
            <person name="Gujja S."/>
            <person name="Hansen M."/>
            <person name="Howarth C."/>
            <person name="Imamovic A."/>
            <person name="Ireland A."/>
            <person name="Larimer J."/>
            <person name="McCowan C."/>
            <person name="Murphy C."/>
            <person name="Pearson M."/>
            <person name="Poon T.W."/>
            <person name="Priest M."/>
            <person name="Roberts A."/>
            <person name="Saif S."/>
            <person name="Shea T."/>
            <person name="Sisk P."/>
            <person name="Sykes S."/>
            <person name="Wortman J."/>
            <person name="Nusbaum C."/>
            <person name="Birren B."/>
        </authorList>
    </citation>
    <scope>NUCLEOTIDE SEQUENCE [LARGE SCALE GENOMIC DNA]</scope>
    <source>
        <strain evidence="9">MINIMUS1</strain>
    </source>
</reference>
<feature type="region of interest" description="Disordered" evidence="6">
    <location>
        <begin position="3641"/>
        <end position="3668"/>
    </location>
</feature>
<dbReference type="EnsemblMetazoa" id="AMIN010371-RA">
    <property type="protein sequence ID" value="AMIN010371-PA"/>
    <property type="gene ID" value="AMIN010371"/>
</dbReference>
<feature type="compositionally biased region" description="Basic and acidic residues" evidence="6">
    <location>
        <begin position="2697"/>
        <end position="2712"/>
    </location>
</feature>
<dbReference type="InterPro" id="IPR007110">
    <property type="entry name" value="Ig-like_dom"/>
</dbReference>
<dbReference type="STRING" id="112268.A0A182WJ17"/>
<feature type="domain" description="Ig-like" evidence="7">
    <location>
        <begin position="1317"/>
        <end position="1413"/>
    </location>
</feature>
<feature type="region of interest" description="Disordered" evidence="6">
    <location>
        <begin position="2851"/>
        <end position="2956"/>
    </location>
</feature>
<keyword evidence="3" id="KW-1015">Disulfide bond</keyword>
<dbReference type="Gene3D" id="2.60.40.10">
    <property type="entry name" value="Immunoglobulins"/>
    <property type="match status" value="9"/>
</dbReference>
<feature type="region of interest" description="Disordered" evidence="6">
    <location>
        <begin position="1999"/>
        <end position="2067"/>
    </location>
</feature>
<feature type="coiled-coil region" evidence="5">
    <location>
        <begin position="1099"/>
        <end position="1251"/>
    </location>
</feature>
<dbReference type="SUPFAM" id="SSF48726">
    <property type="entry name" value="Immunoglobulin"/>
    <property type="match status" value="9"/>
</dbReference>
<feature type="region of interest" description="Disordered" evidence="6">
    <location>
        <begin position="2590"/>
        <end position="2611"/>
    </location>
</feature>
<feature type="compositionally biased region" description="Basic and acidic residues" evidence="6">
    <location>
        <begin position="2022"/>
        <end position="2041"/>
    </location>
</feature>
<keyword evidence="9" id="KW-1185">Reference proteome</keyword>
<dbReference type="VEuPathDB" id="VectorBase:AMIN010371"/>
<feature type="domain" description="Ig-like" evidence="7">
    <location>
        <begin position="3956"/>
        <end position="4046"/>
    </location>
</feature>
<keyword evidence="4" id="KW-0393">Immunoglobulin domain</keyword>
<feature type="region of interest" description="Disordered" evidence="6">
    <location>
        <begin position="2434"/>
        <end position="2481"/>
    </location>
</feature>
<proteinExistence type="inferred from homology"/>
<dbReference type="PANTHER" id="PTHR47633:SF3">
    <property type="entry name" value="STRIATED MUSCLE PREFERENTIALLY EXPRESSED PROTEIN KINASE"/>
    <property type="match status" value="1"/>
</dbReference>
<dbReference type="Pfam" id="PF25101">
    <property type="entry name" value="Spectrin_7"/>
    <property type="match status" value="1"/>
</dbReference>
<dbReference type="Pfam" id="PF07679">
    <property type="entry name" value="I-set"/>
    <property type="match status" value="9"/>
</dbReference>
<dbReference type="Gene3D" id="1.20.58.60">
    <property type="match status" value="4"/>
</dbReference>
<feature type="region of interest" description="Disordered" evidence="6">
    <location>
        <begin position="3063"/>
        <end position="3183"/>
    </location>
</feature>
<feature type="compositionally biased region" description="Low complexity" evidence="6">
    <location>
        <begin position="3204"/>
        <end position="3274"/>
    </location>
</feature>
<feature type="domain" description="Ig-like" evidence="7">
    <location>
        <begin position="1752"/>
        <end position="1842"/>
    </location>
</feature>
<dbReference type="SMART" id="SM00409">
    <property type="entry name" value="IG"/>
    <property type="match status" value="9"/>
</dbReference>
<feature type="compositionally biased region" description="Basic and acidic residues" evidence="6">
    <location>
        <begin position="3276"/>
        <end position="3285"/>
    </location>
</feature>
<feature type="domain" description="Ig-like" evidence="7">
    <location>
        <begin position="1427"/>
        <end position="1518"/>
    </location>
</feature>
<dbReference type="SMART" id="SM00408">
    <property type="entry name" value="IGc2"/>
    <property type="match status" value="9"/>
</dbReference>
<protein>
    <recommendedName>
        <fullName evidence="7">Ig-like domain-containing protein</fullName>
    </recommendedName>
</protein>
<dbReference type="Pfam" id="PF00435">
    <property type="entry name" value="Spectrin"/>
    <property type="match status" value="1"/>
</dbReference>
<feature type="compositionally biased region" description="Low complexity" evidence="6">
    <location>
        <begin position="3447"/>
        <end position="3487"/>
    </location>
</feature>
<dbReference type="SMART" id="SM00150">
    <property type="entry name" value="SPEC"/>
    <property type="match status" value="3"/>
</dbReference>
<dbReference type="FunFam" id="2.60.40.10:FF:000772">
    <property type="entry name" value="Uncharacterized protein, isoform B"/>
    <property type="match status" value="1"/>
</dbReference>
<dbReference type="InterPro" id="IPR003599">
    <property type="entry name" value="Ig_sub"/>
</dbReference>
<feature type="region of interest" description="Disordered" evidence="6">
    <location>
        <begin position="3903"/>
        <end position="3947"/>
    </location>
</feature>
<evidence type="ECO:0000256" key="3">
    <source>
        <dbReference type="ARBA" id="ARBA00023157"/>
    </source>
</evidence>
<dbReference type="InterPro" id="IPR058157">
    <property type="entry name" value="Spectrin_met"/>
</dbReference>
<feature type="domain" description="Ig-like" evidence="7">
    <location>
        <begin position="1528"/>
        <end position="1603"/>
    </location>
</feature>